<proteinExistence type="predicted"/>
<name>A0A9Q1JVT2_9CARY</name>
<reference evidence="1" key="1">
    <citation type="submission" date="2022-04" db="EMBL/GenBank/DDBJ databases">
        <title>Carnegiea gigantea Genome sequencing and assembly v2.</title>
        <authorList>
            <person name="Copetti D."/>
            <person name="Sanderson M.J."/>
            <person name="Burquez A."/>
            <person name="Wojciechowski M.F."/>
        </authorList>
    </citation>
    <scope>NUCLEOTIDE SEQUENCE</scope>
    <source>
        <strain evidence="1">SGP5-SGP5p</strain>
        <tissue evidence="1">Aerial part</tissue>
    </source>
</reference>
<dbReference type="Proteomes" id="UP001153076">
    <property type="component" value="Unassembled WGS sequence"/>
</dbReference>
<dbReference type="AlphaFoldDB" id="A0A9Q1JVT2"/>
<accession>A0A9Q1JVT2</accession>
<evidence type="ECO:0000313" key="1">
    <source>
        <dbReference type="EMBL" id="KAJ8431874.1"/>
    </source>
</evidence>
<keyword evidence="2" id="KW-1185">Reference proteome</keyword>
<protein>
    <submittedName>
        <fullName evidence="1">Uncharacterized protein</fullName>
    </submittedName>
</protein>
<dbReference type="EMBL" id="JAKOGI010000658">
    <property type="protein sequence ID" value="KAJ8431874.1"/>
    <property type="molecule type" value="Genomic_DNA"/>
</dbReference>
<organism evidence="1 2">
    <name type="scientific">Carnegiea gigantea</name>
    <dbReference type="NCBI Taxonomy" id="171969"/>
    <lineage>
        <taxon>Eukaryota</taxon>
        <taxon>Viridiplantae</taxon>
        <taxon>Streptophyta</taxon>
        <taxon>Embryophyta</taxon>
        <taxon>Tracheophyta</taxon>
        <taxon>Spermatophyta</taxon>
        <taxon>Magnoliopsida</taxon>
        <taxon>eudicotyledons</taxon>
        <taxon>Gunneridae</taxon>
        <taxon>Pentapetalae</taxon>
        <taxon>Caryophyllales</taxon>
        <taxon>Cactineae</taxon>
        <taxon>Cactaceae</taxon>
        <taxon>Cactoideae</taxon>
        <taxon>Echinocereeae</taxon>
        <taxon>Carnegiea</taxon>
    </lineage>
</organism>
<comment type="caution">
    <text evidence="1">The sequence shown here is derived from an EMBL/GenBank/DDBJ whole genome shotgun (WGS) entry which is preliminary data.</text>
</comment>
<evidence type="ECO:0000313" key="2">
    <source>
        <dbReference type="Proteomes" id="UP001153076"/>
    </source>
</evidence>
<gene>
    <name evidence="1" type="ORF">Cgig2_001566</name>
</gene>
<sequence>MACQNQPLLADFPENLIKGEFDEDVRRTVMEMASPREMLVKSQELKDEGNTLFKSRTYRNQNKQVQEVVLALASMDLDAWSTQSTSALTMMTSAESGSYERSTMSLMHSLSSVSQSNEITFRPSERQARRSPSRSLCISQATYTMIEQGNKIKVYDKHSMTYMVVWVHRMDPQISKGIAMDEEVQSDLTNTFFQFSAQCHLGKSDQR</sequence>